<dbReference type="GO" id="GO:0003700">
    <property type="term" value="F:DNA-binding transcription factor activity"/>
    <property type="evidence" value="ECO:0007669"/>
    <property type="project" value="TreeGrafter"/>
</dbReference>
<dbReference type="PRINTS" id="PR00455">
    <property type="entry name" value="HTHTETR"/>
</dbReference>
<dbReference type="InterPro" id="IPR001647">
    <property type="entry name" value="HTH_TetR"/>
</dbReference>
<dbReference type="Gene3D" id="1.10.10.60">
    <property type="entry name" value="Homeodomain-like"/>
    <property type="match status" value="1"/>
</dbReference>
<dbReference type="InterPro" id="IPR041490">
    <property type="entry name" value="KstR2_TetR_C"/>
</dbReference>
<evidence type="ECO:0000256" key="3">
    <source>
        <dbReference type="ARBA" id="ARBA00023163"/>
    </source>
</evidence>
<dbReference type="GO" id="GO:0000976">
    <property type="term" value="F:transcription cis-regulatory region binding"/>
    <property type="evidence" value="ECO:0007669"/>
    <property type="project" value="TreeGrafter"/>
</dbReference>
<proteinExistence type="predicted"/>
<reference evidence="6 7" key="1">
    <citation type="submission" date="2019-04" db="EMBL/GenBank/DDBJ databases">
        <title>Niastella caeni sp. nov., isolated from activated sludge.</title>
        <authorList>
            <person name="Sheng M."/>
        </authorList>
    </citation>
    <scope>NUCLEOTIDE SEQUENCE [LARGE SCALE GENOMIC DNA]</scope>
    <source>
        <strain evidence="6 7">HX-2-15</strain>
    </source>
</reference>
<evidence type="ECO:0000313" key="6">
    <source>
        <dbReference type="EMBL" id="THU36991.1"/>
    </source>
</evidence>
<evidence type="ECO:0000313" key="7">
    <source>
        <dbReference type="Proteomes" id="UP000306918"/>
    </source>
</evidence>
<dbReference type="InterPro" id="IPR009057">
    <property type="entry name" value="Homeodomain-like_sf"/>
</dbReference>
<dbReference type="PANTHER" id="PTHR30055">
    <property type="entry name" value="HTH-TYPE TRANSCRIPTIONAL REGULATOR RUTR"/>
    <property type="match status" value="1"/>
</dbReference>
<accession>A0A4S8HQ73</accession>
<dbReference type="RefSeq" id="WP_136578667.1">
    <property type="nucleotide sequence ID" value="NZ_STFF01000005.1"/>
</dbReference>
<evidence type="ECO:0000259" key="5">
    <source>
        <dbReference type="PROSITE" id="PS50977"/>
    </source>
</evidence>
<protein>
    <submittedName>
        <fullName evidence="6">TetR/AcrR family transcriptional regulator</fullName>
    </submittedName>
</protein>
<evidence type="ECO:0000256" key="2">
    <source>
        <dbReference type="ARBA" id="ARBA00023125"/>
    </source>
</evidence>
<name>A0A4S8HQ73_9BACT</name>
<dbReference type="Pfam" id="PF17932">
    <property type="entry name" value="TetR_C_24"/>
    <property type="match status" value="1"/>
</dbReference>
<dbReference type="Proteomes" id="UP000306918">
    <property type="component" value="Unassembled WGS sequence"/>
</dbReference>
<dbReference type="InterPro" id="IPR050109">
    <property type="entry name" value="HTH-type_TetR-like_transc_reg"/>
</dbReference>
<dbReference type="SUPFAM" id="SSF48498">
    <property type="entry name" value="Tetracyclin repressor-like, C-terminal domain"/>
    <property type="match status" value="1"/>
</dbReference>
<dbReference type="AlphaFoldDB" id="A0A4S8HQ73"/>
<keyword evidence="2 4" id="KW-0238">DNA-binding</keyword>
<feature type="domain" description="HTH tetR-type" evidence="5">
    <location>
        <begin position="10"/>
        <end position="70"/>
    </location>
</feature>
<dbReference type="Gene3D" id="1.10.357.10">
    <property type="entry name" value="Tetracycline Repressor, domain 2"/>
    <property type="match status" value="1"/>
</dbReference>
<gene>
    <name evidence="6" type="ORF">FAM09_18720</name>
</gene>
<sequence length="199" mass="22760">MAKIKRNRNGTRKDVIIAKAAKLFREKGFSATSMRDLAEHVGVEAASLYNHISSKAEILQEICFKIANNFMSHIEEVDATPNKSAIEKIQAILRFHIKQMLDNYEEVYVSDREWKHLTDPYLSNIQSQRRTYRQRFASVIEDGIRKGEIKPIDAPTAVLIMLHAVSGIESWHRSKKKIAGEVLEDNMVQILVDGLRKQA</sequence>
<evidence type="ECO:0000256" key="1">
    <source>
        <dbReference type="ARBA" id="ARBA00023015"/>
    </source>
</evidence>
<comment type="caution">
    <text evidence="6">The sequence shown here is derived from an EMBL/GenBank/DDBJ whole genome shotgun (WGS) entry which is preliminary data.</text>
</comment>
<feature type="DNA-binding region" description="H-T-H motif" evidence="4">
    <location>
        <begin position="33"/>
        <end position="52"/>
    </location>
</feature>
<organism evidence="6 7">
    <name type="scientific">Niastella caeni</name>
    <dbReference type="NCBI Taxonomy" id="2569763"/>
    <lineage>
        <taxon>Bacteria</taxon>
        <taxon>Pseudomonadati</taxon>
        <taxon>Bacteroidota</taxon>
        <taxon>Chitinophagia</taxon>
        <taxon>Chitinophagales</taxon>
        <taxon>Chitinophagaceae</taxon>
        <taxon>Niastella</taxon>
    </lineage>
</organism>
<evidence type="ECO:0000256" key="4">
    <source>
        <dbReference type="PROSITE-ProRule" id="PRU00335"/>
    </source>
</evidence>
<dbReference type="InterPro" id="IPR036271">
    <property type="entry name" value="Tet_transcr_reg_TetR-rel_C_sf"/>
</dbReference>
<dbReference type="PROSITE" id="PS50977">
    <property type="entry name" value="HTH_TETR_2"/>
    <property type="match status" value="1"/>
</dbReference>
<keyword evidence="1" id="KW-0805">Transcription regulation</keyword>
<dbReference type="SUPFAM" id="SSF46689">
    <property type="entry name" value="Homeodomain-like"/>
    <property type="match status" value="1"/>
</dbReference>
<dbReference type="PANTHER" id="PTHR30055:SF240">
    <property type="entry name" value="HTH-TYPE TRANSCRIPTIONAL REGULATOR ACRR"/>
    <property type="match status" value="1"/>
</dbReference>
<dbReference type="EMBL" id="STFF01000005">
    <property type="protein sequence ID" value="THU36991.1"/>
    <property type="molecule type" value="Genomic_DNA"/>
</dbReference>
<keyword evidence="3" id="KW-0804">Transcription</keyword>
<dbReference type="OrthoDB" id="9814200at2"/>
<dbReference type="Pfam" id="PF00440">
    <property type="entry name" value="TetR_N"/>
    <property type="match status" value="1"/>
</dbReference>
<keyword evidence="7" id="KW-1185">Reference proteome</keyword>